<dbReference type="AlphaFoldDB" id="A0AA40DF29"/>
<keyword evidence="2" id="KW-0732">Signal</keyword>
<accession>A0AA40DF29</accession>
<feature type="chain" id="PRO_5041337706" evidence="2">
    <location>
        <begin position="19"/>
        <end position="136"/>
    </location>
</feature>
<comment type="caution">
    <text evidence="3">The sequence shown here is derived from an EMBL/GenBank/DDBJ whole genome shotgun (WGS) entry which is preliminary data.</text>
</comment>
<feature type="signal peptide" evidence="2">
    <location>
        <begin position="1"/>
        <end position="18"/>
    </location>
</feature>
<sequence>MKSIIAFATFFAAINALAITPMRMEQPELQERNSHIGKVDSAPTVDETIVRGEWAVTDDSNARQKSQDTESAVSNLGNGENPGKVTDGTRTNRKFIDAMDLRSGWNSEDRNSNNWVPSGPESLNIDTLISNQDARL</sequence>
<feature type="compositionally biased region" description="Polar residues" evidence="1">
    <location>
        <begin position="124"/>
        <end position="136"/>
    </location>
</feature>
<proteinExistence type="predicted"/>
<feature type="region of interest" description="Disordered" evidence="1">
    <location>
        <begin position="57"/>
        <end position="136"/>
    </location>
</feature>
<organism evidence="3 4">
    <name type="scientific">Cercophora samala</name>
    <dbReference type="NCBI Taxonomy" id="330535"/>
    <lineage>
        <taxon>Eukaryota</taxon>
        <taxon>Fungi</taxon>
        <taxon>Dikarya</taxon>
        <taxon>Ascomycota</taxon>
        <taxon>Pezizomycotina</taxon>
        <taxon>Sordariomycetes</taxon>
        <taxon>Sordariomycetidae</taxon>
        <taxon>Sordariales</taxon>
        <taxon>Lasiosphaeriaceae</taxon>
        <taxon>Cercophora</taxon>
    </lineage>
</organism>
<feature type="compositionally biased region" description="Polar residues" evidence="1">
    <location>
        <begin position="69"/>
        <end position="78"/>
    </location>
</feature>
<keyword evidence="4" id="KW-1185">Reference proteome</keyword>
<protein>
    <submittedName>
        <fullName evidence="3">Uncharacterized protein</fullName>
    </submittedName>
</protein>
<dbReference type="Proteomes" id="UP001174997">
    <property type="component" value="Unassembled WGS sequence"/>
</dbReference>
<evidence type="ECO:0000256" key="1">
    <source>
        <dbReference type="SAM" id="MobiDB-lite"/>
    </source>
</evidence>
<gene>
    <name evidence="3" type="ORF">QBC41DRAFT_299545</name>
</gene>
<evidence type="ECO:0000256" key="2">
    <source>
        <dbReference type="SAM" id="SignalP"/>
    </source>
</evidence>
<dbReference type="EMBL" id="JAULSY010000012">
    <property type="protein sequence ID" value="KAK0672607.1"/>
    <property type="molecule type" value="Genomic_DNA"/>
</dbReference>
<evidence type="ECO:0000313" key="3">
    <source>
        <dbReference type="EMBL" id="KAK0672607.1"/>
    </source>
</evidence>
<evidence type="ECO:0000313" key="4">
    <source>
        <dbReference type="Proteomes" id="UP001174997"/>
    </source>
</evidence>
<reference evidence="3" key="1">
    <citation type="submission" date="2023-06" db="EMBL/GenBank/DDBJ databases">
        <title>Genome-scale phylogeny and comparative genomics of the fungal order Sordariales.</title>
        <authorList>
            <consortium name="Lawrence Berkeley National Laboratory"/>
            <person name="Hensen N."/>
            <person name="Bonometti L."/>
            <person name="Westerberg I."/>
            <person name="Brannstrom I.O."/>
            <person name="Guillou S."/>
            <person name="Cros-Aarteil S."/>
            <person name="Calhoun S."/>
            <person name="Haridas S."/>
            <person name="Kuo A."/>
            <person name="Mondo S."/>
            <person name="Pangilinan J."/>
            <person name="Riley R."/>
            <person name="Labutti K."/>
            <person name="Andreopoulos B."/>
            <person name="Lipzen A."/>
            <person name="Chen C."/>
            <person name="Yanf M."/>
            <person name="Daum C."/>
            <person name="Ng V."/>
            <person name="Clum A."/>
            <person name="Steindorff A."/>
            <person name="Ohm R."/>
            <person name="Martin F."/>
            <person name="Silar P."/>
            <person name="Natvig D."/>
            <person name="Lalanne C."/>
            <person name="Gautier V."/>
            <person name="Ament-Velasquez S.L."/>
            <person name="Kruys A."/>
            <person name="Hutchinson M.I."/>
            <person name="Powell A.J."/>
            <person name="Barry K."/>
            <person name="Miller A.N."/>
            <person name="Grigoriev I.V."/>
            <person name="Debuchy R."/>
            <person name="Gladieux P."/>
            <person name="Thoren M.H."/>
            <person name="Johannesson H."/>
        </authorList>
    </citation>
    <scope>NUCLEOTIDE SEQUENCE</scope>
    <source>
        <strain evidence="3">CBS 307.81</strain>
    </source>
</reference>
<name>A0AA40DF29_9PEZI</name>